<evidence type="ECO:0000313" key="11">
    <source>
        <dbReference type="Proteomes" id="UP000273982"/>
    </source>
</evidence>
<evidence type="ECO:0000256" key="6">
    <source>
        <dbReference type="ARBA" id="ARBA00023136"/>
    </source>
</evidence>
<evidence type="ECO:0000256" key="1">
    <source>
        <dbReference type="ARBA" id="ARBA00004651"/>
    </source>
</evidence>
<dbReference type="EMBL" id="CP034086">
    <property type="protein sequence ID" value="AZG76603.1"/>
    <property type="molecule type" value="Genomic_DNA"/>
</dbReference>
<dbReference type="PANTHER" id="PTHR34582:SF6">
    <property type="entry name" value="UPF0702 TRANSMEMBRANE PROTEIN YCAP"/>
    <property type="match status" value="1"/>
</dbReference>
<keyword evidence="6 7" id="KW-0472">Membrane</keyword>
<feature type="transmembrane region" description="Helical" evidence="7">
    <location>
        <begin position="12"/>
        <end position="29"/>
    </location>
</feature>
<feature type="transmembrane region" description="Helical" evidence="7">
    <location>
        <begin position="41"/>
        <end position="62"/>
    </location>
</feature>
<evidence type="ECO:0000259" key="9">
    <source>
        <dbReference type="Pfam" id="PF20730"/>
    </source>
</evidence>
<dbReference type="RefSeq" id="WP_124738380.1">
    <property type="nucleotide sequence ID" value="NZ_CP034086.1"/>
</dbReference>
<organism evidence="10 11">
    <name type="scientific">Methylocystis rosea</name>
    <dbReference type="NCBI Taxonomy" id="173366"/>
    <lineage>
        <taxon>Bacteria</taxon>
        <taxon>Pseudomonadati</taxon>
        <taxon>Pseudomonadota</taxon>
        <taxon>Alphaproteobacteria</taxon>
        <taxon>Hyphomicrobiales</taxon>
        <taxon>Methylocystaceae</taxon>
        <taxon>Methylocystis</taxon>
    </lineage>
</organism>
<feature type="domain" description="YetF C-terminal" evidence="8">
    <location>
        <begin position="87"/>
        <end position="156"/>
    </location>
</feature>
<proteinExistence type="inferred from homology"/>
<dbReference type="InterPro" id="IPR007353">
    <property type="entry name" value="DUF421"/>
</dbReference>
<dbReference type="Pfam" id="PF20730">
    <property type="entry name" value="YetF_N"/>
    <property type="match status" value="1"/>
</dbReference>
<accession>A0A3G8M3S1</accession>
<reference evidence="10 11" key="1">
    <citation type="submission" date="2018-11" db="EMBL/GenBank/DDBJ databases">
        <title>Genome squencing of methanotrophic bacteria isolated from alkaline groundwater in Korea.</title>
        <authorList>
            <person name="Nguyen L.N."/>
        </authorList>
    </citation>
    <scope>NUCLEOTIDE SEQUENCE [LARGE SCALE GENOMIC DNA]</scope>
    <source>
        <strain evidence="10 11">GW6</strain>
    </source>
</reference>
<feature type="transmembrane region" description="Helical" evidence="7">
    <location>
        <begin position="68"/>
        <end position="86"/>
    </location>
</feature>
<evidence type="ECO:0000256" key="4">
    <source>
        <dbReference type="ARBA" id="ARBA00022692"/>
    </source>
</evidence>
<gene>
    <name evidence="10" type="ORF">EHO51_07600</name>
</gene>
<keyword evidence="4 7" id="KW-0812">Transmembrane</keyword>
<evidence type="ECO:0000313" key="10">
    <source>
        <dbReference type="EMBL" id="AZG76603.1"/>
    </source>
</evidence>
<protein>
    <submittedName>
        <fullName evidence="10">DUF421 domain-containing protein</fullName>
    </submittedName>
</protein>
<dbReference type="Gene3D" id="3.30.240.20">
    <property type="entry name" value="bsu07140 like domains"/>
    <property type="match status" value="1"/>
</dbReference>
<comment type="similarity">
    <text evidence="2">Belongs to the UPF0702 family.</text>
</comment>
<dbReference type="InterPro" id="IPR023090">
    <property type="entry name" value="UPF0702_alpha/beta_dom_sf"/>
</dbReference>
<dbReference type="PANTHER" id="PTHR34582">
    <property type="entry name" value="UPF0702 TRANSMEMBRANE PROTEIN YCAP"/>
    <property type="match status" value="1"/>
</dbReference>
<name>A0A3G8M3S1_9HYPH</name>
<dbReference type="GO" id="GO:0005886">
    <property type="term" value="C:plasma membrane"/>
    <property type="evidence" value="ECO:0007669"/>
    <property type="project" value="UniProtKB-SubCell"/>
</dbReference>
<keyword evidence="3" id="KW-1003">Cell membrane</keyword>
<evidence type="ECO:0000256" key="2">
    <source>
        <dbReference type="ARBA" id="ARBA00006448"/>
    </source>
</evidence>
<evidence type="ECO:0000256" key="7">
    <source>
        <dbReference type="SAM" id="Phobius"/>
    </source>
</evidence>
<evidence type="ECO:0000259" key="8">
    <source>
        <dbReference type="Pfam" id="PF04239"/>
    </source>
</evidence>
<dbReference type="InterPro" id="IPR048454">
    <property type="entry name" value="YetF_N"/>
</dbReference>
<feature type="domain" description="YetF-like N-terminal transmembrane" evidence="9">
    <location>
        <begin position="17"/>
        <end position="83"/>
    </location>
</feature>
<dbReference type="KEGG" id="mros:EHO51_07600"/>
<keyword evidence="5 7" id="KW-1133">Transmembrane helix</keyword>
<comment type="subcellular location">
    <subcellularLocation>
        <location evidence="1">Cell membrane</location>
        <topology evidence="1">Multi-pass membrane protein</topology>
    </subcellularLocation>
</comment>
<dbReference type="Proteomes" id="UP000273982">
    <property type="component" value="Chromosome"/>
</dbReference>
<dbReference type="Pfam" id="PF04239">
    <property type="entry name" value="DUF421"/>
    <property type="match status" value="1"/>
</dbReference>
<dbReference type="AlphaFoldDB" id="A0A3G8M3S1"/>
<sequence>MFFHSLYDLERIAVIGVLAYITLIVMLRFTGKRTLSKMNAFDLIVTVALGSTLSAAILNNQVSLVECALALALLCALQYVVTFTSVRSKIFAKLVKSEPALLYFEGRFLPEALRRERVTEKEAFAAMRSQGVADFDRVKAVVLETDGSLSVVQDKGGGLDTLRDVRGVAESK</sequence>
<evidence type="ECO:0000256" key="3">
    <source>
        <dbReference type="ARBA" id="ARBA00022475"/>
    </source>
</evidence>
<evidence type="ECO:0000256" key="5">
    <source>
        <dbReference type="ARBA" id="ARBA00022989"/>
    </source>
</evidence>